<protein>
    <submittedName>
        <fullName evidence="2">FitB</fullName>
        <ecNumber evidence="2">3.1.-.-</ecNumber>
    </submittedName>
</protein>
<dbReference type="Gene3D" id="3.40.50.1010">
    <property type="entry name" value="5'-nuclease"/>
    <property type="match status" value="1"/>
</dbReference>
<proteinExistence type="predicted"/>
<dbReference type="GO" id="GO:0016787">
    <property type="term" value="F:hydrolase activity"/>
    <property type="evidence" value="ECO:0007669"/>
    <property type="project" value="UniProtKB-KW"/>
</dbReference>
<accession>A0A378VYB4</accession>
<sequence length="120" mass="13640">MILLDTNVISEPLRPQPNERVVAWLDSLILEDVYLSAITVAELRLGVALLLNGKKKNVLHERLEQSICLYLRGGFCLLMNRLPQSMRKFVPMPKHMAKRLLPQTAILPPLQTAQFDSCYA</sequence>
<dbReference type="InterPro" id="IPR029060">
    <property type="entry name" value="PIN-like_dom_sf"/>
</dbReference>
<dbReference type="Pfam" id="PF01850">
    <property type="entry name" value="PIN"/>
    <property type="match status" value="1"/>
</dbReference>
<feature type="domain" description="PIN" evidence="1">
    <location>
        <begin position="2"/>
        <end position="62"/>
    </location>
</feature>
<dbReference type="EC" id="3.1.-.-" evidence="2"/>
<gene>
    <name evidence="2" type="primary">fitB</name>
    <name evidence="2" type="ORF">NCTC11421_01279</name>
</gene>
<dbReference type="SUPFAM" id="SSF88723">
    <property type="entry name" value="PIN domain-like"/>
    <property type="match status" value="1"/>
</dbReference>
<dbReference type="EMBL" id="UGRI01000001">
    <property type="protein sequence ID" value="SUA21174.1"/>
    <property type="molecule type" value="Genomic_DNA"/>
</dbReference>
<organism evidence="2">
    <name type="scientific">Neisseria gonorrhoeae</name>
    <dbReference type="NCBI Taxonomy" id="485"/>
    <lineage>
        <taxon>Bacteria</taxon>
        <taxon>Pseudomonadati</taxon>
        <taxon>Pseudomonadota</taxon>
        <taxon>Betaproteobacteria</taxon>
        <taxon>Neisseriales</taxon>
        <taxon>Neisseriaceae</taxon>
        <taxon>Neisseria</taxon>
    </lineage>
</organism>
<keyword evidence="2" id="KW-0378">Hydrolase</keyword>
<reference evidence="2" key="1">
    <citation type="submission" date="2018-06" db="EMBL/GenBank/DDBJ databases">
        <authorList>
            <consortium name="Pathogen Informatics"/>
            <person name="Doyle S."/>
        </authorList>
    </citation>
    <scope>NUCLEOTIDE SEQUENCE [LARGE SCALE GENOMIC DNA]</scope>
    <source>
        <strain evidence="2">NCTC11421</strain>
    </source>
</reference>
<evidence type="ECO:0000313" key="2">
    <source>
        <dbReference type="EMBL" id="SUA21174.1"/>
    </source>
</evidence>
<evidence type="ECO:0000259" key="1">
    <source>
        <dbReference type="Pfam" id="PF01850"/>
    </source>
</evidence>
<name>A0A378VYB4_NEIGO</name>
<dbReference type="AlphaFoldDB" id="A0A378VYB4"/>
<dbReference type="InterPro" id="IPR002716">
    <property type="entry name" value="PIN_dom"/>
</dbReference>